<proteinExistence type="predicted"/>
<reference evidence="1" key="1">
    <citation type="submission" date="2023-06" db="EMBL/GenBank/DDBJ databases">
        <title>Genomic Diversity of Vibrio spp. and Metagenomic Analysis of Pathogens in Florida Gulf Coastal Waters Following Hurricane Ian.</title>
        <authorList>
            <person name="Brumfield K.D."/>
        </authorList>
    </citation>
    <scope>NUCLEOTIDE SEQUENCE</scope>
    <source>
        <strain evidence="1">WBS2B-138</strain>
    </source>
</reference>
<name>A0AAW8Q0D3_VIBPH</name>
<evidence type="ECO:0000313" key="2">
    <source>
        <dbReference type="Proteomes" id="UP001253193"/>
    </source>
</evidence>
<accession>A0AAW8Q0D3</accession>
<evidence type="ECO:0000313" key="1">
    <source>
        <dbReference type="EMBL" id="MDS1821104.1"/>
    </source>
</evidence>
<comment type="caution">
    <text evidence="1">The sequence shown here is derived from an EMBL/GenBank/DDBJ whole genome shotgun (WGS) entry which is preliminary data.</text>
</comment>
<dbReference type="AlphaFoldDB" id="A0AAW8Q0D3"/>
<protein>
    <submittedName>
        <fullName evidence="1">Uncharacterized protein</fullName>
    </submittedName>
</protein>
<sequence length="86" mass="9636">MAKPLIPAEITLHIADRIPSETTCKINLRIKDIVAYHDKEDGGSKVYTDNHIFNVKESRADILNIIDKAATELDVPFVCTSKEDLL</sequence>
<organism evidence="1 2">
    <name type="scientific">Vibrio parahaemolyticus</name>
    <dbReference type="NCBI Taxonomy" id="670"/>
    <lineage>
        <taxon>Bacteria</taxon>
        <taxon>Pseudomonadati</taxon>
        <taxon>Pseudomonadota</taxon>
        <taxon>Gammaproteobacteria</taxon>
        <taxon>Vibrionales</taxon>
        <taxon>Vibrionaceae</taxon>
        <taxon>Vibrio</taxon>
    </lineage>
</organism>
<dbReference type="EMBL" id="JAUHGG010000003">
    <property type="protein sequence ID" value="MDS1821104.1"/>
    <property type="molecule type" value="Genomic_DNA"/>
</dbReference>
<gene>
    <name evidence="1" type="ORF">QX249_10570</name>
</gene>
<dbReference type="RefSeq" id="WP_311019943.1">
    <property type="nucleotide sequence ID" value="NZ_JAUHGG010000003.1"/>
</dbReference>
<dbReference type="Proteomes" id="UP001253193">
    <property type="component" value="Unassembled WGS sequence"/>
</dbReference>